<dbReference type="PANTHER" id="PTHR32285">
    <property type="entry name" value="PROTEIN TRICHOME BIREFRINGENCE-LIKE 9-RELATED"/>
    <property type="match status" value="1"/>
</dbReference>
<dbReference type="AlphaFoldDB" id="A0A833WZ73"/>
<dbReference type="Gramene" id="Jr13_17580_p1">
    <property type="protein sequence ID" value="cds.Jr13_17580_p1"/>
    <property type="gene ID" value="Jr13_17580"/>
</dbReference>
<gene>
    <name evidence="11" type="ORF">F2P56_030249</name>
</gene>
<comment type="caution">
    <text evidence="11">The sequence shown here is derived from an EMBL/GenBank/DDBJ whole genome shotgun (WGS) entry which is preliminary data.</text>
</comment>
<dbReference type="InterPro" id="IPR029962">
    <property type="entry name" value="TBL"/>
</dbReference>
<name>A0A833WZ73_JUGRE</name>
<evidence type="ECO:0000256" key="8">
    <source>
        <dbReference type="SAM" id="Phobius"/>
    </source>
</evidence>
<proteinExistence type="inferred from homology"/>
<keyword evidence="5 8" id="KW-1133">Transmembrane helix</keyword>
<protein>
    <recommendedName>
        <fullName evidence="13">Protein ALTERED XYLOGLUCAN 4-like</fullName>
    </recommendedName>
</protein>
<evidence type="ECO:0000259" key="10">
    <source>
        <dbReference type="Pfam" id="PF14416"/>
    </source>
</evidence>
<feature type="domain" description="Trichome birefringence-like N-terminal" evidence="10">
    <location>
        <begin position="161"/>
        <end position="213"/>
    </location>
</feature>
<dbReference type="InterPro" id="IPR025846">
    <property type="entry name" value="TBL_N"/>
</dbReference>
<comment type="similarity">
    <text evidence="2">Belongs to the PC-esterase family. TBL subfamily.</text>
</comment>
<dbReference type="Proteomes" id="UP000619265">
    <property type="component" value="Unassembled WGS sequence"/>
</dbReference>
<feature type="transmembrane region" description="Helical" evidence="8">
    <location>
        <begin position="96"/>
        <end position="114"/>
    </location>
</feature>
<evidence type="ECO:0000313" key="11">
    <source>
        <dbReference type="EMBL" id="KAF5449846.1"/>
    </source>
</evidence>
<dbReference type="GO" id="GO:0016413">
    <property type="term" value="F:O-acetyltransferase activity"/>
    <property type="evidence" value="ECO:0007669"/>
    <property type="project" value="InterPro"/>
</dbReference>
<evidence type="ECO:0000256" key="3">
    <source>
        <dbReference type="ARBA" id="ARBA00022692"/>
    </source>
</evidence>
<evidence type="ECO:0000259" key="9">
    <source>
        <dbReference type="Pfam" id="PF13839"/>
    </source>
</evidence>
<evidence type="ECO:0000256" key="2">
    <source>
        <dbReference type="ARBA" id="ARBA00007727"/>
    </source>
</evidence>
<feature type="non-terminal residue" evidence="11">
    <location>
        <position position="519"/>
    </location>
</feature>
<accession>A0A833WZ73</accession>
<dbReference type="InterPro" id="IPR026057">
    <property type="entry name" value="TBL_C"/>
</dbReference>
<feature type="domain" description="Trichome birefringence-like C-terminal" evidence="9">
    <location>
        <begin position="214"/>
        <end position="506"/>
    </location>
</feature>
<reference evidence="11" key="1">
    <citation type="submission" date="2015-10" db="EMBL/GenBank/DDBJ databases">
        <authorList>
            <person name="Martinez-Garcia P.J."/>
            <person name="Crepeau M.W."/>
            <person name="Puiu D."/>
            <person name="Gonzalez-Ibeas D."/>
            <person name="Whalen J."/>
            <person name="Stevens K."/>
            <person name="Paul R."/>
            <person name="Butterfield T."/>
            <person name="Britton M."/>
            <person name="Reagan R."/>
            <person name="Chakraborty S."/>
            <person name="Walawage S.L."/>
            <person name="Vasquez-Gross H.A."/>
            <person name="Cardeno C."/>
            <person name="Famula R."/>
            <person name="Pratt K."/>
            <person name="Kuruganti S."/>
            <person name="Aradhya M.K."/>
            <person name="Leslie C.A."/>
            <person name="Dandekar A.M."/>
            <person name="Salzberg S.L."/>
            <person name="Wegrzyn J.L."/>
            <person name="Langley C.H."/>
            <person name="Neale D.B."/>
        </authorList>
    </citation>
    <scope>NUCLEOTIDE SEQUENCE</scope>
    <source>
        <tissue evidence="11">Leaves</tissue>
    </source>
</reference>
<keyword evidence="6 8" id="KW-0472">Membrane</keyword>
<organism evidence="11 12">
    <name type="scientific">Juglans regia</name>
    <name type="common">English walnut</name>
    <dbReference type="NCBI Taxonomy" id="51240"/>
    <lineage>
        <taxon>Eukaryota</taxon>
        <taxon>Viridiplantae</taxon>
        <taxon>Streptophyta</taxon>
        <taxon>Embryophyta</taxon>
        <taxon>Tracheophyta</taxon>
        <taxon>Spermatophyta</taxon>
        <taxon>Magnoliopsida</taxon>
        <taxon>eudicotyledons</taxon>
        <taxon>Gunneridae</taxon>
        <taxon>Pentapetalae</taxon>
        <taxon>rosids</taxon>
        <taxon>fabids</taxon>
        <taxon>Fagales</taxon>
        <taxon>Juglandaceae</taxon>
        <taxon>Juglans</taxon>
    </lineage>
</organism>
<feature type="region of interest" description="Disordered" evidence="7">
    <location>
        <begin position="124"/>
        <end position="164"/>
    </location>
</feature>
<evidence type="ECO:0000256" key="6">
    <source>
        <dbReference type="ARBA" id="ARBA00023136"/>
    </source>
</evidence>
<feature type="compositionally biased region" description="Low complexity" evidence="7">
    <location>
        <begin position="127"/>
        <end position="146"/>
    </location>
</feature>
<evidence type="ECO:0000256" key="1">
    <source>
        <dbReference type="ARBA" id="ARBA00004167"/>
    </source>
</evidence>
<sequence>TNSLAYHETHWILDVTFAESSPQTKLSLCLSLCLPRKKKSSSFLRVLLCLLISVARRQRKSRRGEERRGEESYEMGGGTATISPFKDQTHSLAKKILPWTIYALLPIALFRLYFYPLQLPQSSTDQLPSTTPVTISSSSSLSLPPTQFYSSEEEGKTNETPCDYTRGRWVHDRRGPLYNGTTCGTIKDGQNCISHGRPDLDYLYWRWKPKQCKLPRFEPNTFLELIRNKHIAFVGDSMARNQLESLLCMLATASAPNLVYRDSEENKFRRWNFPSHNATVSVYWSPFLVKGIEKSHGGPNFNKLYLDRVDEKWASDLDRIDMVVLSIGHWFLHPAVYLEGDLVLGCHYCPGLNHTEIGFYEVLRKGLRTSLKTIIERRGSTGNGIDVIVTTFSPAHFEGDWDKAGACPKKKPYKEGEKLLEGMDAEMRKIEVEEVEAAKENALQFSGFRLESLDVTKLSLMRPDGHPGPYMYPFPFANGVTERVQNDCVHWCLPGPIDTWNEILLQVMKKWEGELRRGG</sequence>
<evidence type="ECO:0000256" key="5">
    <source>
        <dbReference type="ARBA" id="ARBA00022989"/>
    </source>
</evidence>
<dbReference type="Pfam" id="PF14416">
    <property type="entry name" value="PMR5N"/>
    <property type="match status" value="1"/>
</dbReference>
<evidence type="ECO:0000256" key="4">
    <source>
        <dbReference type="ARBA" id="ARBA00022968"/>
    </source>
</evidence>
<comment type="subcellular location">
    <subcellularLocation>
        <location evidence="1">Membrane</location>
        <topology evidence="1">Single-pass membrane protein</topology>
    </subcellularLocation>
</comment>
<dbReference type="Pfam" id="PF13839">
    <property type="entry name" value="PC-Esterase"/>
    <property type="match status" value="1"/>
</dbReference>
<keyword evidence="3 8" id="KW-0812">Transmembrane</keyword>
<dbReference type="PANTHER" id="PTHR32285:SF57">
    <property type="entry name" value="XYLOGLUCAN O-ACETYLTRANSFERASE 1"/>
    <property type="match status" value="1"/>
</dbReference>
<evidence type="ECO:0008006" key="13">
    <source>
        <dbReference type="Google" id="ProtNLM"/>
    </source>
</evidence>
<feature type="region of interest" description="Disordered" evidence="7">
    <location>
        <begin position="60"/>
        <end position="80"/>
    </location>
</feature>
<keyword evidence="4" id="KW-0735">Signal-anchor</keyword>
<dbReference type="GO" id="GO:0016020">
    <property type="term" value="C:membrane"/>
    <property type="evidence" value="ECO:0007669"/>
    <property type="project" value="UniProtKB-SubCell"/>
</dbReference>
<evidence type="ECO:0000256" key="7">
    <source>
        <dbReference type="SAM" id="MobiDB-lite"/>
    </source>
</evidence>
<dbReference type="EMBL" id="LIHL02000013">
    <property type="protein sequence ID" value="KAF5449846.1"/>
    <property type="molecule type" value="Genomic_DNA"/>
</dbReference>
<reference evidence="11" key="2">
    <citation type="submission" date="2020-03" db="EMBL/GenBank/DDBJ databases">
        <title>Walnut 2.0.</title>
        <authorList>
            <person name="Marrano A."/>
            <person name="Britton M."/>
            <person name="Zimin A.V."/>
            <person name="Zaini P.A."/>
            <person name="Workman R."/>
            <person name="Puiu D."/>
            <person name="Bianco L."/>
            <person name="Allen B.J."/>
            <person name="Troggio M."/>
            <person name="Leslie C.A."/>
            <person name="Timp W."/>
            <person name="Dendekar A."/>
            <person name="Salzberg S.L."/>
            <person name="Neale D.B."/>
        </authorList>
    </citation>
    <scope>NUCLEOTIDE SEQUENCE</scope>
    <source>
        <tissue evidence="11">Leaves</tissue>
    </source>
</reference>
<evidence type="ECO:0000313" key="12">
    <source>
        <dbReference type="Proteomes" id="UP000619265"/>
    </source>
</evidence>